<feature type="region of interest" description="Disordered" evidence="1">
    <location>
        <begin position="1"/>
        <end position="26"/>
    </location>
</feature>
<comment type="caution">
    <text evidence="3">The sequence shown here is derived from an EMBL/GenBank/DDBJ whole genome shotgun (WGS) entry which is preliminary data.</text>
</comment>
<proteinExistence type="predicted"/>
<dbReference type="AlphaFoldDB" id="A0A645F7C4"/>
<sequence length="127" mass="14250">MALFKNLSSSRLEENSDSNQTGFLSDLPFRQSQSSASVPMPSKKKTPTILIVAGAIFFLMLALLFLAMSRRQMLGTEELSPTPTPLKMESDPLQLRIETLRSDLKDADPTRQTLPFPQIDLEFSMEE</sequence>
<gene>
    <name evidence="3" type="ORF">SDC9_155665</name>
</gene>
<evidence type="ECO:0000256" key="2">
    <source>
        <dbReference type="SAM" id="Phobius"/>
    </source>
</evidence>
<accession>A0A645F7C4</accession>
<organism evidence="3">
    <name type="scientific">bioreactor metagenome</name>
    <dbReference type="NCBI Taxonomy" id="1076179"/>
    <lineage>
        <taxon>unclassified sequences</taxon>
        <taxon>metagenomes</taxon>
        <taxon>ecological metagenomes</taxon>
    </lineage>
</organism>
<keyword evidence="2" id="KW-0472">Membrane</keyword>
<keyword evidence="2" id="KW-1133">Transmembrane helix</keyword>
<dbReference type="EMBL" id="VSSQ01054430">
    <property type="protein sequence ID" value="MPN08383.1"/>
    <property type="molecule type" value="Genomic_DNA"/>
</dbReference>
<reference evidence="3" key="1">
    <citation type="submission" date="2019-08" db="EMBL/GenBank/DDBJ databases">
        <authorList>
            <person name="Kucharzyk K."/>
            <person name="Murdoch R.W."/>
            <person name="Higgins S."/>
            <person name="Loffler F."/>
        </authorList>
    </citation>
    <scope>NUCLEOTIDE SEQUENCE</scope>
</reference>
<feature type="transmembrane region" description="Helical" evidence="2">
    <location>
        <begin position="48"/>
        <end position="67"/>
    </location>
</feature>
<evidence type="ECO:0000256" key="1">
    <source>
        <dbReference type="SAM" id="MobiDB-lite"/>
    </source>
</evidence>
<feature type="compositionally biased region" description="Polar residues" evidence="1">
    <location>
        <begin position="1"/>
        <end position="10"/>
    </location>
</feature>
<evidence type="ECO:0000313" key="3">
    <source>
        <dbReference type="EMBL" id="MPN08383.1"/>
    </source>
</evidence>
<keyword evidence="2" id="KW-0812">Transmembrane</keyword>
<protein>
    <submittedName>
        <fullName evidence="3">Uncharacterized protein</fullName>
    </submittedName>
</protein>
<name>A0A645F7C4_9ZZZZ</name>